<dbReference type="OrthoDB" id="419598at2759"/>
<keyword evidence="6" id="KW-1185">Reference proteome</keyword>
<dbReference type="Proteomes" id="UP000813461">
    <property type="component" value="Unassembled WGS sequence"/>
</dbReference>
<keyword evidence="3" id="KW-0560">Oxidoreductase</keyword>
<dbReference type="InterPro" id="IPR051609">
    <property type="entry name" value="NmrA/Isoflavone_reductase-like"/>
</dbReference>
<dbReference type="GO" id="GO:0016491">
    <property type="term" value="F:oxidoreductase activity"/>
    <property type="evidence" value="ECO:0007669"/>
    <property type="project" value="UniProtKB-KW"/>
</dbReference>
<evidence type="ECO:0000313" key="6">
    <source>
        <dbReference type="Proteomes" id="UP000813461"/>
    </source>
</evidence>
<reference evidence="5" key="1">
    <citation type="journal article" date="2021" name="Nat. Commun.">
        <title>Genetic determinants of endophytism in the Arabidopsis root mycobiome.</title>
        <authorList>
            <person name="Mesny F."/>
            <person name="Miyauchi S."/>
            <person name="Thiergart T."/>
            <person name="Pickel B."/>
            <person name="Atanasova L."/>
            <person name="Karlsson M."/>
            <person name="Huettel B."/>
            <person name="Barry K.W."/>
            <person name="Haridas S."/>
            <person name="Chen C."/>
            <person name="Bauer D."/>
            <person name="Andreopoulos W."/>
            <person name="Pangilinan J."/>
            <person name="LaButti K."/>
            <person name="Riley R."/>
            <person name="Lipzen A."/>
            <person name="Clum A."/>
            <person name="Drula E."/>
            <person name="Henrissat B."/>
            <person name="Kohler A."/>
            <person name="Grigoriev I.V."/>
            <person name="Martin F.M."/>
            <person name="Hacquard S."/>
        </authorList>
    </citation>
    <scope>NUCLEOTIDE SEQUENCE</scope>
    <source>
        <strain evidence="5">MPI-SDFR-AT-0120</strain>
    </source>
</reference>
<keyword evidence="2" id="KW-0521">NADP</keyword>
<proteinExistence type="inferred from homology"/>
<protein>
    <recommendedName>
        <fullName evidence="4">NAD(P)-binding domain-containing protein</fullName>
    </recommendedName>
</protein>
<evidence type="ECO:0000256" key="1">
    <source>
        <dbReference type="ARBA" id="ARBA00005725"/>
    </source>
</evidence>
<dbReference type="EMBL" id="JAGMVJ010000021">
    <property type="protein sequence ID" value="KAH7074221.1"/>
    <property type="molecule type" value="Genomic_DNA"/>
</dbReference>
<dbReference type="AlphaFoldDB" id="A0A8K0QY13"/>
<organism evidence="5 6">
    <name type="scientific">Paraphoma chrysanthemicola</name>
    <dbReference type="NCBI Taxonomy" id="798071"/>
    <lineage>
        <taxon>Eukaryota</taxon>
        <taxon>Fungi</taxon>
        <taxon>Dikarya</taxon>
        <taxon>Ascomycota</taxon>
        <taxon>Pezizomycotina</taxon>
        <taxon>Dothideomycetes</taxon>
        <taxon>Pleosporomycetidae</taxon>
        <taxon>Pleosporales</taxon>
        <taxon>Pleosporineae</taxon>
        <taxon>Phaeosphaeriaceae</taxon>
        <taxon>Paraphoma</taxon>
    </lineage>
</organism>
<dbReference type="InterPro" id="IPR036291">
    <property type="entry name" value="NAD(P)-bd_dom_sf"/>
</dbReference>
<dbReference type="InterPro" id="IPR016040">
    <property type="entry name" value="NAD(P)-bd_dom"/>
</dbReference>
<comment type="similarity">
    <text evidence="1">Belongs to the NmrA-type oxidoreductase family. Isoflavone reductase subfamily.</text>
</comment>
<name>A0A8K0QY13_9PLEO</name>
<dbReference type="InterPro" id="IPR045312">
    <property type="entry name" value="PCBER-like"/>
</dbReference>
<evidence type="ECO:0000259" key="4">
    <source>
        <dbReference type="Pfam" id="PF13460"/>
    </source>
</evidence>
<evidence type="ECO:0000256" key="3">
    <source>
        <dbReference type="ARBA" id="ARBA00023002"/>
    </source>
</evidence>
<dbReference type="PANTHER" id="PTHR47706">
    <property type="entry name" value="NMRA-LIKE FAMILY PROTEIN"/>
    <property type="match status" value="1"/>
</dbReference>
<dbReference type="CDD" id="cd05259">
    <property type="entry name" value="PCBER_SDR_a"/>
    <property type="match status" value="1"/>
</dbReference>
<dbReference type="Pfam" id="PF13460">
    <property type="entry name" value="NAD_binding_10"/>
    <property type="match status" value="1"/>
</dbReference>
<dbReference type="SUPFAM" id="SSF51735">
    <property type="entry name" value="NAD(P)-binding Rossmann-fold domains"/>
    <property type="match status" value="1"/>
</dbReference>
<accession>A0A8K0QY13</accession>
<feature type="domain" description="NAD(P)-binding" evidence="4">
    <location>
        <begin position="16"/>
        <end position="135"/>
    </location>
</feature>
<evidence type="ECO:0000313" key="5">
    <source>
        <dbReference type="EMBL" id="KAH7074221.1"/>
    </source>
</evidence>
<gene>
    <name evidence="5" type="ORF">FB567DRAFT_191833</name>
</gene>
<evidence type="ECO:0000256" key="2">
    <source>
        <dbReference type="ARBA" id="ARBA00022857"/>
    </source>
</evidence>
<dbReference type="Gene3D" id="3.40.50.720">
    <property type="entry name" value="NAD(P)-binding Rossmann-like Domain"/>
    <property type="match status" value="1"/>
</dbReference>
<comment type="caution">
    <text evidence="5">The sequence shown here is derived from an EMBL/GenBank/DDBJ whole genome shotgun (WGS) entry which is preliminary data.</text>
</comment>
<sequence>MSHQQSNHLRKVALIGGSGKVGSHMLKSLLATGNHEVTVLSRPESTAAFPTGATIVKVDYSSSTNIKTALQGQDFLIITLGVTSAPDLHSRIVNAAAEAGVKYIMPNYFAFALSERTGSVPDDPLLSGFGKYIQDVKDVQEKGFDVKYVAMCCGFWYEFSLGMGDAWFGFDIQNRKVTLYDNGKTKVNVSTWELCGKAAAALLSLPMDKHANSKPALHDWADSGLYIASFLVSQRDMLSSLHRVLGTTDADWTITYQPVEERYEEGLKALKGGDRTGFAKAMYAKVFYPEGLGDYETDFGLDNAKLGLEDESLDEATRRAVQMAEGGFGSGK</sequence>
<dbReference type="PANTHER" id="PTHR47706:SF7">
    <property type="entry name" value="CIPA-LIKE, PUTATIVE (AFU_ORTHOLOGUE AFUA_1G01630)-RELATED"/>
    <property type="match status" value="1"/>
</dbReference>